<proteinExistence type="predicted"/>
<keyword evidence="2" id="KW-1185">Reference proteome</keyword>
<dbReference type="EMBL" id="AAOH01000001">
    <property type="protein sequence ID" value="EAR30370.1"/>
    <property type="molecule type" value="Genomic_DNA"/>
</dbReference>
<dbReference type="eggNOG" id="ENOG502ZCEY">
    <property type="taxonomic scope" value="Bacteria"/>
</dbReference>
<organism evidence="1 2">
    <name type="scientific">Pseudoalteromonas tunicata D2</name>
    <dbReference type="NCBI Taxonomy" id="87626"/>
    <lineage>
        <taxon>Bacteria</taxon>
        <taxon>Pseudomonadati</taxon>
        <taxon>Pseudomonadota</taxon>
        <taxon>Gammaproteobacteria</taxon>
        <taxon>Alteromonadales</taxon>
        <taxon>Pseudoalteromonadaceae</taxon>
        <taxon>Pseudoalteromonas</taxon>
    </lineage>
</organism>
<reference evidence="1 2" key="1">
    <citation type="submission" date="2006-02" db="EMBL/GenBank/DDBJ databases">
        <authorList>
            <person name="Moran M.A."/>
            <person name="Kjelleberg S."/>
            <person name="Egan S."/>
            <person name="Saunders N."/>
            <person name="Thomas T."/>
            <person name="Ferriera S."/>
            <person name="Johnson J."/>
            <person name="Kravitz S."/>
            <person name="Halpern A."/>
            <person name="Remington K."/>
            <person name="Beeson K."/>
            <person name="Tran B."/>
            <person name="Rogers Y.-H."/>
            <person name="Friedman R."/>
            <person name="Venter J.C."/>
        </authorList>
    </citation>
    <scope>NUCLEOTIDE SEQUENCE [LARGE SCALE GENOMIC DNA]</scope>
    <source>
        <strain evidence="1 2">D2</strain>
    </source>
</reference>
<evidence type="ECO:0000313" key="2">
    <source>
        <dbReference type="Proteomes" id="UP000006201"/>
    </source>
</evidence>
<sequence>MSDFSAKQLQELVNATHTLQRLYYHKEKWPKLFPLISLLAEQYDNAYLDHPRAMQAQLMFYISKQGFTTNLVINQTILCCIISHALCIPITMRQGLIACCLIHLICAQKESNQLANNEPLTAQGKKLWAQRNLLAAKLMQTGRVKAPIIYQVLKYLPDAHRHLAGHTAQYALDQPTCIVALSEALSRKITLSKSAQAMSLHEAIKCIYVSTKNSYLCSLLKKLTEVLPTILPASCYQQNQQLYLFIDHIHEDRYLSFMLSEQKLTAKGHWNETNTLPSQTKFIQKACLDDNLIYSLWFKPLNKRLEHQKPITIDVMQEQPLDDLLAVLARFKHISLEQLILSCEPHSKMSQLLCHYATVRAGQTISELKHAILLLGPARVPEIIKKVALQQQLHSLNYPNQVYLEARLFIASELLEHLTKDHHHNFAEQASCALLKYVLAVLQSSPDLLISPCPQYLSLKGITQLSANSFLLLPTTTEFKLTKDNYLSPSWYKALVELPQIEQLGNNTLSIELSCLIITFATLNRIYANDINPCSLSNSILERAFRVLNLSDCRPSTAFHIYLCDKYNLHPFNLL</sequence>
<dbReference type="STRING" id="87626.PTD2_02336"/>
<evidence type="ECO:0000313" key="1">
    <source>
        <dbReference type="EMBL" id="EAR30370.1"/>
    </source>
</evidence>
<protein>
    <submittedName>
        <fullName evidence="1">Putative orphan protein</fullName>
    </submittedName>
</protein>
<gene>
    <name evidence="1" type="ORF">PTD2_02336</name>
</gene>
<dbReference type="Proteomes" id="UP000006201">
    <property type="component" value="Unassembled WGS sequence"/>
</dbReference>
<dbReference type="OrthoDB" id="6297978at2"/>
<dbReference type="HOGENOM" id="CLU_473967_0_0_6"/>
<dbReference type="RefSeq" id="WP_009836668.1">
    <property type="nucleotide sequence ID" value="NZ_AAOH01000001.1"/>
</dbReference>
<accession>A4C488</accession>
<dbReference type="AlphaFoldDB" id="A4C488"/>
<comment type="caution">
    <text evidence="1">The sequence shown here is derived from an EMBL/GenBank/DDBJ whole genome shotgun (WGS) entry which is preliminary data.</text>
</comment>
<name>A4C488_9GAMM</name>